<evidence type="ECO:0000256" key="3">
    <source>
        <dbReference type="ARBA" id="ARBA00007222"/>
    </source>
</evidence>
<dbReference type="PROSITE" id="PS50234">
    <property type="entry name" value="VWFA"/>
    <property type="match status" value="1"/>
</dbReference>
<dbReference type="Gene3D" id="2.30.29.30">
    <property type="entry name" value="Pleckstrin-homology domain (PH domain)/Phosphotyrosine-binding domain (PTB)"/>
    <property type="match status" value="1"/>
</dbReference>
<name>A0A8H5B3R3_9AGAR</name>
<keyword evidence="23" id="KW-1185">Reference proteome</keyword>
<feature type="region of interest" description="Disordered" evidence="17">
    <location>
        <begin position="591"/>
        <end position="611"/>
    </location>
</feature>
<dbReference type="InterPro" id="IPR003342">
    <property type="entry name" value="ArnT-like_N"/>
</dbReference>
<dbReference type="InterPro" id="IPR036465">
    <property type="entry name" value="vWFA_dom_sf"/>
</dbReference>
<comment type="caution">
    <text evidence="22">The sequence shown here is derived from an EMBL/GenBank/DDBJ whole genome shotgun (WGS) entry which is preliminary data.</text>
</comment>
<dbReference type="InterPro" id="IPR033511">
    <property type="entry name" value="Cdc24/Scd1_PH_dom"/>
</dbReference>
<dbReference type="CDD" id="cd23285">
    <property type="entry name" value="beta-trefoil_MIR_PMT4-like"/>
    <property type="match status" value="1"/>
</dbReference>
<feature type="transmembrane region" description="Helical" evidence="18">
    <location>
        <begin position="1374"/>
        <end position="1396"/>
    </location>
</feature>
<dbReference type="PROSITE" id="PS50089">
    <property type="entry name" value="ZF_RING_2"/>
    <property type="match status" value="1"/>
</dbReference>
<feature type="transmembrane region" description="Helical" evidence="18">
    <location>
        <begin position="1228"/>
        <end position="1249"/>
    </location>
</feature>
<evidence type="ECO:0000256" key="10">
    <source>
        <dbReference type="ARBA" id="ARBA00022989"/>
    </source>
</evidence>
<dbReference type="PANTHER" id="PTHR10050:SF51">
    <property type="entry name" value="PROTEIN O-MANNOSYL-TRANSFERASE 1"/>
    <property type="match status" value="1"/>
</dbReference>
<evidence type="ECO:0000256" key="2">
    <source>
        <dbReference type="ARBA" id="ARBA00004922"/>
    </source>
</evidence>
<dbReference type="PROSITE" id="PS50919">
    <property type="entry name" value="MIR"/>
    <property type="match status" value="2"/>
</dbReference>
<feature type="domain" description="RING-type" evidence="19">
    <location>
        <begin position="100"/>
        <end position="157"/>
    </location>
</feature>
<organism evidence="22 23">
    <name type="scientific">Psilocybe cf. subviscida</name>
    <dbReference type="NCBI Taxonomy" id="2480587"/>
    <lineage>
        <taxon>Eukaryota</taxon>
        <taxon>Fungi</taxon>
        <taxon>Dikarya</taxon>
        <taxon>Basidiomycota</taxon>
        <taxon>Agaricomycotina</taxon>
        <taxon>Agaricomycetes</taxon>
        <taxon>Agaricomycetidae</taxon>
        <taxon>Agaricales</taxon>
        <taxon>Agaricineae</taxon>
        <taxon>Strophariaceae</taxon>
        <taxon>Psilocybe</taxon>
    </lineage>
</organism>
<evidence type="ECO:0000256" key="13">
    <source>
        <dbReference type="ARBA" id="ARBA00045085"/>
    </source>
</evidence>
<dbReference type="InterPro" id="IPR032421">
    <property type="entry name" value="PMT_4TMC"/>
</dbReference>
<dbReference type="Pfam" id="PF15411">
    <property type="entry name" value="PH_10"/>
    <property type="match status" value="1"/>
</dbReference>
<feature type="domain" description="MIR" evidence="21">
    <location>
        <begin position="1423"/>
        <end position="1483"/>
    </location>
</feature>
<dbReference type="FunFam" id="2.80.10.50:FF:000044">
    <property type="entry name" value="Dolichyl-phosphate-mannose-protein mannosyltransferase 4"/>
    <property type="match status" value="1"/>
</dbReference>
<dbReference type="InterPro" id="IPR002035">
    <property type="entry name" value="VWF_A"/>
</dbReference>
<evidence type="ECO:0000256" key="14">
    <source>
        <dbReference type="ARBA" id="ARBA00045102"/>
    </source>
</evidence>
<keyword evidence="16" id="KW-0862">Zinc</keyword>
<feature type="region of interest" description="Disordered" evidence="17">
    <location>
        <begin position="1"/>
        <end position="78"/>
    </location>
</feature>
<feature type="transmembrane region" description="Helical" evidence="18">
    <location>
        <begin position="1314"/>
        <end position="1331"/>
    </location>
</feature>
<comment type="subcellular location">
    <subcellularLocation>
        <location evidence="1">Endoplasmic reticulum membrane</location>
        <topology evidence="1">Multi-pass membrane protein</topology>
    </subcellularLocation>
</comment>
<evidence type="ECO:0000313" key="22">
    <source>
        <dbReference type="EMBL" id="KAF5316174.1"/>
    </source>
</evidence>
<keyword evidence="6" id="KW-0808">Transferase</keyword>
<evidence type="ECO:0000256" key="9">
    <source>
        <dbReference type="ARBA" id="ARBA00022824"/>
    </source>
</evidence>
<feature type="transmembrane region" description="Helical" evidence="18">
    <location>
        <begin position="1763"/>
        <end position="1786"/>
    </location>
</feature>
<dbReference type="CDD" id="cd13246">
    <property type="entry name" value="PH_Scd1"/>
    <property type="match status" value="1"/>
</dbReference>
<dbReference type="Proteomes" id="UP000567179">
    <property type="component" value="Unassembled WGS sequence"/>
</dbReference>
<feature type="transmembrane region" description="Helical" evidence="18">
    <location>
        <begin position="1807"/>
        <end position="1826"/>
    </location>
</feature>
<dbReference type="Gene3D" id="2.80.10.50">
    <property type="match status" value="1"/>
</dbReference>
<dbReference type="PANTHER" id="PTHR10050">
    <property type="entry name" value="DOLICHYL-PHOSPHATE-MANNOSE--PROTEIN MANNOSYLTRANSFERASE"/>
    <property type="match status" value="1"/>
</dbReference>
<evidence type="ECO:0000256" key="16">
    <source>
        <dbReference type="PROSITE-ProRule" id="PRU00175"/>
    </source>
</evidence>
<evidence type="ECO:0000313" key="23">
    <source>
        <dbReference type="Proteomes" id="UP000567179"/>
    </source>
</evidence>
<dbReference type="GO" id="GO:0005085">
    <property type="term" value="F:guanyl-nucleotide exchange factor activity"/>
    <property type="evidence" value="ECO:0007669"/>
    <property type="project" value="InterPro"/>
</dbReference>
<dbReference type="Pfam" id="PF02815">
    <property type="entry name" value="MIR"/>
    <property type="match status" value="1"/>
</dbReference>
<evidence type="ECO:0000256" key="5">
    <source>
        <dbReference type="ARBA" id="ARBA00022676"/>
    </source>
</evidence>
<evidence type="ECO:0000259" key="19">
    <source>
        <dbReference type="PROSITE" id="PS50089"/>
    </source>
</evidence>
<dbReference type="SMART" id="SM00472">
    <property type="entry name" value="MIR"/>
    <property type="match status" value="3"/>
</dbReference>
<dbReference type="SUPFAM" id="SSF82109">
    <property type="entry name" value="MIR domain"/>
    <property type="match status" value="1"/>
</dbReference>
<dbReference type="OrthoDB" id="292747at2759"/>
<dbReference type="InterPro" id="IPR036300">
    <property type="entry name" value="MIR_dom_sf"/>
</dbReference>
<protein>
    <recommendedName>
        <fullName evidence="15">Dolichyl-phosphate-mannose--protein mannosyltransferase 4</fullName>
        <ecNumber evidence="4">2.4.1.109</ecNumber>
    </recommendedName>
</protein>
<sequence length="1859" mass="207315">MKSVSSTSSWLPRSHQRETYPEPLTPTYIAPRTAPKPPSDSARQAFKSVFQRKPPKAPSVYSTSTTTSSDTHGSHPYSAISMAPLPVVSNQSNPEDDEECPVCLEPLSFSFRLPGEKPHIVPECGHALHEACFTAVYGPPPRGITRKANLGVCGVCRRPMKVGDGDGGKSNKLAALTGMGDSRAAPLYPGRDTPTSRARQPPRPFDPSADDPLDQTKPNAHDHTAQYIVAPSIQVRPEFPSLTRTNDVNQPLTCIVIIELPGKRAAGNIPGPIMSDRYLRPDTGSGHSSPLPDRHMQRDYQNRRHEEPISHQQTPHSHPHQRQYDSSSRHDSGNYGPNTLIHSEADSPFSSITEDLRNRIIDWKGHPLSDLGPLQMYDLLHVRRDSAIREFYVYLFKEAIICVVEEKKRGLGRLLSNASGLTDASGSGSMSGQTKGVLRLKGRIYVRHIKNVTASSAAGEMSLTIDMEDELASFILIFKERSSLESWKNNIQALVNMFQEQSGVSARRAVAQEADGRPLDMQEFGGSSKAMRMLSGSTQTTVSTVDSLLNGSSRSSSTSQSSINNVRRDNSGMTHPNKLATLGEDDELLAYDSPSNLVSPHMSSGPSNSLPPLPHPAMDLILVISVPPPNAAPSTAQLKIRVIKTTLDFILASLGPRDRLSLVTFEVGAAGKVRKCPFLSVGSVQSKHRLEKFIDEIGQRLDENQDEFLVRGSKDEKTDVVTAVNHGLDVVLQRKARNPISGMVLVSDASDSTRRAQMDLVLARAEAANVPIHSFGYGRSHDPASLWLMSNHTSGTYTFVKDWYNLRDCVAGCVGGMMSIGLLNMKLHLKIVDSNRFRIRKVSGGPQSILSADGQHVDVDVGELRYGERKEMLIELELDNTDQQKLAMARMNAQRGRAMSATDAFVQAMGLDSLTMEDSEEFADGMMDRMIDEVPVVEVDGSFFDPAAAKNVSRLAHPVLLTITLLPMPAGSAPPSKPPTSDPVILRRRMELLASDMVTRALVLVSRRNFPQAQRIMGETKRILHTVLQNVSRGLPAPTANSGAMRNRKEQMTLAAVRAMQSILQDLQILSDALEENVEMFGHDHRNFGAQQAMILRDQKSWNGRSATERLFWTVDNSIELVSRSTDWRTRNQFEVLLESHKGSVIVISLLTALAFALRFYKINHPDQVVFDEVHFGKFASHYINREYYFDVHPPFAKLLFGLAGWFVGFDGQFNFDSIGDSYTDSHVPYVGMRALPAILGSLTIPVVYAIMKESGYSTVIAAFSASLILFDNAHIAQSRLILLDATLIFFMSLTVYGYIRFRKLRYREFTPEWWTWLTLTGVFMACTWGSKVNGILTVMTIGVAVLIDLWDILDHKKEGHTMDYFWRHFTARAIGLILVPFVIYLSFFYVHFAVLTKSGTGDNFMSPAFQETLAGNEMLLHSKEIHYYDTVTLKHRQTKVFLHSHVERYPLTYDDGRISTQGQQVTGYGHNDTNNFWKIIPTKALPETGRGRIVRNEDTIQLLHMNTQTLLLTHDVASPLMPTNQEFTTIDKDDHSRHNDTLFQVTFANGHPGEAWRTKSGYFRLVHIPTKVSMWTHPEPLPDWAFKQQEINGNKNPTEKTATWFIDEIITESPFDGREDEKLPPKVPKSMNFFRKFGELQLLMLQHNAGLTASHPYASAPINWPFLLSGISFWTQNDDKKQIYLIGNLIGWWTCTVALSIYVGILGADLLARRRGMDPIPDAVRNRLWNNTGFFLLVWGVHYAPFFLMNRQLFVHHYLPSHLASALIAGAVLNFVLSETINYPISVRGAKTKARPSQYSDIGIKGPVILVVFSLVLFLMFAYMAPLTYGTPGLTGDQVNSKRLLSTWTLHFAGKTEA</sequence>
<dbReference type="SUPFAM" id="SSF57850">
    <property type="entry name" value="RING/U-box"/>
    <property type="match status" value="1"/>
</dbReference>
<proteinExistence type="inferred from homology"/>
<keyword evidence="10 18" id="KW-1133">Transmembrane helix</keyword>
<reference evidence="22 23" key="1">
    <citation type="journal article" date="2020" name="ISME J.">
        <title>Uncovering the hidden diversity of litter-decomposition mechanisms in mushroom-forming fungi.</title>
        <authorList>
            <person name="Floudas D."/>
            <person name="Bentzer J."/>
            <person name="Ahren D."/>
            <person name="Johansson T."/>
            <person name="Persson P."/>
            <person name="Tunlid A."/>
        </authorList>
    </citation>
    <scope>NUCLEOTIDE SEQUENCE [LARGE SCALE GENOMIC DNA]</scope>
    <source>
        <strain evidence="22 23">CBS 101986</strain>
    </source>
</reference>
<evidence type="ECO:0000256" key="7">
    <source>
        <dbReference type="ARBA" id="ARBA00022692"/>
    </source>
</evidence>
<gene>
    <name evidence="22" type="ORF">D9619_006478</name>
</gene>
<evidence type="ECO:0000256" key="17">
    <source>
        <dbReference type="SAM" id="MobiDB-lite"/>
    </source>
</evidence>
<keyword evidence="12" id="KW-0325">Glycoprotein</keyword>
<evidence type="ECO:0000256" key="12">
    <source>
        <dbReference type="ARBA" id="ARBA00023180"/>
    </source>
</evidence>
<dbReference type="EC" id="2.4.1.109" evidence="4"/>
<keyword evidence="5" id="KW-0328">Glycosyltransferase</keyword>
<feature type="compositionally biased region" description="Low complexity" evidence="17">
    <location>
        <begin position="552"/>
        <end position="562"/>
    </location>
</feature>
<comment type="similarity">
    <text evidence="3">Belongs to the glycosyltransferase 39 family.</text>
</comment>
<dbReference type="InterPro" id="IPR016093">
    <property type="entry name" value="MIR_motif"/>
</dbReference>
<dbReference type="InterPro" id="IPR027005">
    <property type="entry name" value="PMT-like"/>
</dbReference>
<dbReference type="SUPFAM" id="SSF53300">
    <property type="entry name" value="vWA-like"/>
    <property type="match status" value="1"/>
</dbReference>
<dbReference type="Gene3D" id="3.40.50.410">
    <property type="entry name" value="von Willebrand factor, type A domain"/>
    <property type="match status" value="1"/>
</dbReference>
<feature type="domain" description="VWFA" evidence="20">
    <location>
        <begin position="619"/>
        <end position="814"/>
    </location>
</feature>
<dbReference type="UniPathway" id="UPA00378"/>
<evidence type="ECO:0000256" key="6">
    <source>
        <dbReference type="ARBA" id="ARBA00022679"/>
    </source>
</evidence>
<feature type="transmembrane region" description="Helical" evidence="18">
    <location>
        <begin position="1188"/>
        <end position="1208"/>
    </location>
</feature>
<evidence type="ECO:0000259" key="20">
    <source>
        <dbReference type="PROSITE" id="PS50234"/>
    </source>
</evidence>
<dbReference type="GO" id="GO:0008270">
    <property type="term" value="F:zinc ion binding"/>
    <property type="evidence" value="ECO:0007669"/>
    <property type="project" value="UniProtKB-KW"/>
</dbReference>
<feature type="transmembrane region" description="Helical" evidence="18">
    <location>
        <begin position="1282"/>
        <end position="1302"/>
    </location>
</feature>
<feature type="transmembrane region" description="Helical" evidence="18">
    <location>
        <begin position="1256"/>
        <end position="1276"/>
    </location>
</feature>
<dbReference type="Pfam" id="PF02366">
    <property type="entry name" value="PMT"/>
    <property type="match status" value="1"/>
</dbReference>
<evidence type="ECO:0000256" key="18">
    <source>
        <dbReference type="SAM" id="Phobius"/>
    </source>
</evidence>
<dbReference type="EMBL" id="JAACJJ010000042">
    <property type="protein sequence ID" value="KAF5316174.1"/>
    <property type="molecule type" value="Genomic_DNA"/>
</dbReference>
<keyword evidence="11 18" id="KW-0472">Membrane</keyword>
<accession>A0A8H5B3R3</accession>
<keyword evidence="7 18" id="KW-0812">Transmembrane</keyword>
<dbReference type="Pfam" id="PF16192">
    <property type="entry name" value="PMT_4TMC"/>
    <property type="match status" value="1"/>
</dbReference>
<feature type="domain" description="MIR" evidence="21">
    <location>
        <begin position="1554"/>
        <end position="1610"/>
    </location>
</feature>
<dbReference type="Gene3D" id="3.30.40.10">
    <property type="entry name" value="Zinc/RING finger domain, C3HC4 (zinc finger)"/>
    <property type="match status" value="1"/>
</dbReference>
<feature type="region of interest" description="Disordered" evidence="17">
    <location>
        <begin position="178"/>
        <end position="219"/>
    </location>
</feature>
<feature type="transmembrane region" description="Helical" evidence="18">
    <location>
        <begin position="1734"/>
        <end position="1751"/>
    </location>
</feature>
<feature type="compositionally biased region" description="Polar residues" evidence="17">
    <location>
        <begin position="1"/>
        <end position="11"/>
    </location>
</feature>
<evidence type="ECO:0000256" key="8">
    <source>
        <dbReference type="ARBA" id="ARBA00022737"/>
    </source>
</evidence>
<feature type="transmembrane region" description="Helical" evidence="18">
    <location>
        <begin position="1337"/>
        <end position="1354"/>
    </location>
</feature>
<evidence type="ECO:0000259" key="21">
    <source>
        <dbReference type="PROSITE" id="PS50919"/>
    </source>
</evidence>
<feature type="compositionally biased region" description="Basic and acidic residues" evidence="17">
    <location>
        <begin position="292"/>
        <end position="309"/>
    </location>
</feature>
<keyword evidence="9" id="KW-0256">Endoplasmic reticulum</keyword>
<comment type="pathway">
    <text evidence="2">Protein modification; protein glycosylation.</text>
</comment>
<dbReference type="InterPro" id="IPR013083">
    <property type="entry name" value="Znf_RING/FYVE/PHD"/>
</dbReference>
<feature type="region of interest" description="Disordered" evidence="17">
    <location>
        <begin position="265"/>
        <end position="347"/>
    </location>
</feature>
<feature type="region of interest" description="Disordered" evidence="17">
    <location>
        <begin position="548"/>
        <end position="579"/>
    </location>
</feature>
<feature type="transmembrane region" description="Helical" evidence="18">
    <location>
        <begin position="1143"/>
        <end position="1161"/>
    </location>
</feature>
<feature type="transmembrane region" description="Helical" evidence="18">
    <location>
        <begin position="1691"/>
        <end position="1713"/>
    </location>
</feature>
<comment type="catalytic activity">
    <reaction evidence="14">
        <text>a di-trans,poly-cis-dolichyl beta-D-mannosyl phosphate + L-seryl-[protein] = 3-O-(alpha-D-mannosyl)-L-seryl-[protein] + a di-trans,poly-cis-dolichyl phosphate + H(+)</text>
        <dbReference type="Rhea" id="RHEA:17377"/>
        <dbReference type="Rhea" id="RHEA-COMP:9863"/>
        <dbReference type="Rhea" id="RHEA-COMP:13546"/>
        <dbReference type="Rhea" id="RHEA-COMP:19498"/>
        <dbReference type="Rhea" id="RHEA-COMP:19501"/>
        <dbReference type="ChEBI" id="CHEBI:15378"/>
        <dbReference type="ChEBI" id="CHEBI:29999"/>
        <dbReference type="ChEBI" id="CHEBI:57683"/>
        <dbReference type="ChEBI" id="CHEBI:58211"/>
        <dbReference type="ChEBI" id="CHEBI:137321"/>
        <dbReference type="EC" id="2.4.1.109"/>
    </reaction>
</comment>
<feature type="compositionally biased region" description="Polar residues" evidence="17">
    <location>
        <begin position="593"/>
        <end position="602"/>
    </location>
</feature>
<evidence type="ECO:0000256" key="11">
    <source>
        <dbReference type="ARBA" id="ARBA00023136"/>
    </source>
</evidence>
<keyword evidence="8" id="KW-0677">Repeat</keyword>
<keyword evidence="16" id="KW-0479">Metal-binding</keyword>
<evidence type="ECO:0000256" key="4">
    <source>
        <dbReference type="ARBA" id="ARBA00012839"/>
    </source>
</evidence>
<dbReference type="GO" id="GO:0005789">
    <property type="term" value="C:endoplasmic reticulum membrane"/>
    <property type="evidence" value="ECO:0007669"/>
    <property type="project" value="UniProtKB-SubCell"/>
</dbReference>
<evidence type="ECO:0000256" key="1">
    <source>
        <dbReference type="ARBA" id="ARBA00004477"/>
    </source>
</evidence>
<dbReference type="GO" id="GO:0004169">
    <property type="term" value="F:dolichyl-phosphate-mannose-protein mannosyltransferase activity"/>
    <property type="evidence" value="ECO:0007669"/>
    <property type="project" value="UniProtKB-EC"/>
</dbReference>
<keyword evidence="16" id="KW-0863">Zinc-finger</keyword>
<comment type="catalytic activity">
    <reaction evidence="13">
        <text>a di-trans,poly-cis-dolichyl beta-D-mannosyl phosphate + L-threonyl-[protein] = 3-O-(alpha-D-mannosyl)-L-threonyl-[protein] + a di-trans,poly-cis-dolichyl phosphate + H(+)</text>
        <dbReference type="Rhea" id="RHEA:53396"/>
        <dbReference type="Rhea" id="RHEA-COMP:11060"/>
        <dbReference type="Rhea" id="RHEA-COMP:13547"/>
        <dbReference type="Rhea" id="RHEA-COMP:19498"/>
        <dbReference type="Rhea" id="RHEA-COMP:19501"/>
        <dbReference type="ChEBI" id="CHEBI:15378"/>
        <dbReference type="ChEBI" id="CHEBI:30013"/>
        <dbReference type="ChEBI" id="CHEBI:57683"/>
        <dbReference type="ChEBI" id="CHEBI:58211"/>
        <dbReference type="ChEBI" id="CHEBI:137323"/>
        <dbReference type="EC" id="2.4.1.109"/>
    </reaction>
</comment>
<evidence type="ECO:0000256" key="15">
    <source>
        <dbReference type="ARBA" id="ARBA00072057"/>
    </source>
</evidence>
<dbReference type="InterPro" id="IPR011993">
    <property type="entry name" value="PH-like_dom_sf"/>
</dbReference>
<dbReference type="InterPro" id="IPR001841">
    <property type="entry name" value="Znf_RING"/>
</dbReference>